<keyword evidence="5 7" id="KW-1133">Transmembrane helix</keyword>
<feature type="transmembrane region" description="Helical" evidence="7">
    <location>
        <begin position="343"/>
        <end position="365"/>
    </location>
</feature>
<evidence type="ECO:0000256" key="3">
    <source>
        <dbReference type="ARBA" id="ARBA00022448"/>
    </source>
</evidence>
<dbReference type="PATRIC" id="fig|1618618.3.peg.176"/>
<dbReference type="InterPro" id="IPR036259">
    <property type="entry name" value="MFS_trans_sf"/>
</dbReference>
<feature type="transmembrane region" description="Helical" evidence="7">
    <location>
        <begin position="285"/>
        <end position="303"/>
    </location>
</feature>
<dbReference type="PROSITE" id="PS50850">
    <property type="entry name" value="MFS"/>
    <property type="match status" value="1"/>
</dbReference>
<organism evidence="9 10">
    <name type="scientific">Candidatus Azambacteria bacterium GW2011_GWB2_46_37</name>
    <dbReference type="NCBI Taxonomy" id="1618618"/>
    <lineage>
        <taxon>Bacteria</taxon>
        <taxon>Candidatus Azamiibacteriota</taxon>
    </lineage>
</organism>
<dbReference type="AlphaFoldDB" id="A0A0G1Q3T3"/>
<keyword evidence="4 7" id="KW-0812">Transmembrane</keyword>
<evidence type="ECO:0000256" key="7">
    <source>
        <dbReference type="SAM" id="Phobius"/>
    </source>
</evidence>
<dbReference type="GO" id="GO:0016020">
    <property type="term" value="C:membrane"/>
    <property type="evidence" value="ECO:0007669"/>
    <property type="project" value="UniProtKB-SubCell"/>
</dbReference>
<comment type="similarity">
    <text evidence="2">Belongs to the major facilitator superfamily. Folate-biopterin transporter (TC 2.A.71) family.</text>
</comment>
<dbReference type="Pfam" id="PF03092">
    <property type="entry name" value="BT1"/>
    <property type="match status" value="1"/>
</dbReference>
<name>A0A0G1Q3T3_9BACT</name>
<keyword evidence="6 7" id="KW-0472">Membrane</keyword>
<evidence type="ECO:0000313" key="10">
    <source>
        <dbReference type="Proteomes" id="UP000033818"/>
    </source>
</evidence>
<dbReference type="GO" id="GO:0022857">
    <property type="term" value="F:transmembrane transporter activity"/>
    <property type="evidence" value="ECO:0007669"/>
    <property type="project" value="InterPro"/>
</dbReference>
<dbReference type="InterPro" id="IPR020846">
    <property type="entry name" value="MFS_dom"/>
</dbReference>
<evidence type="ECO:0000256" key="6">
    <source>
        <dbReference type="ARBA" id="ARBA00023136"/>
    </source>
</evidence>
<evidence type="ECO:0000256" key="2">
    <source>
        <dbReference type="ARBA" id="ARBA00007015"/>
    </source>
</evidence>
<feature type="domain" description="Major facilitator superfamily (MFS) profile" evidence="8">
    <location>
        <begin position="219"/>
        <end position="404"/>
    </location>
</feature>
<dbReference type="PANTHER" id="PTHR31585">
    <property type="entry name" value="FOLATE-BIOPTERIN TRANSPORTER 1, CHLOROPLASTIC"/>
    <property type="match status" value="1"/>
</dbReference>
<dbReference type="SUPFAM" id="SSF103473">
    <property type="entry name" value="MFS general substrate transporter"/>
    <property type="match status" value="1"/>
</dbReference>
<feature type="transmembrane region" description="Helical" evidence="7">
    <location>
        <begin position="47"/>
        <end position="67"/>
    </location>
</feature>
<evidence type="ECO:0000256" key="4">
    <source>
        <dbReference type="ARBA" id="ARBA00022692"/>
    </source>
</evidence>
<keyword evidence="3" id="KW-0813">Transport</keyword>
<feature type="transmembrane region" description="Helical" evidence="7">
    <location>
        <begin position="171"/>
        <end position="192"/>
    </location>
</feature>
<dbReference type="InterPro" id="IPR039309">
    <property type="entry name" value="BT1"/>
</dbReference>
<accession>A0A0G1Q3T3</accession>
<evidence type="ECO:0000256" key="1">
    <source>
        <dbReference type="ARBA" id="ARBA00004141"/>
    </source>
</evidence>
<dbReference type="Proteomes" id="UP000033818">
    <property type="component" value="Unassembled WGS sequence"/>
</dbReference>
<gene>
    <name evidence="9" type="ORF">UX53_C0005G0020</name>
</gene>
<comment type="subcellular location">
    <subcellularLocation>
        <location evidence="1">Membrane</location>
        <topology evidence="1">Multi-pass membrane protein</topology>
    </subcellularLocation>
</comment>
<feature type="transmembrane region" description="Helical" evidence="7">
    <location>
        <begin position="253"/>
        <end position="273"/>
    </location>
</feature>
<feature type="transmembrane region" description="Helical" evidence="7">
    <location>
        <begin position="213"/>
        <end position="233"/>
    </location>
</feature>
<dbReference type="PANTHER" id="PTHR31585:SF0">
    <property type="entry name" value="FOLATE-BIOPTERIN TRANSPORTER 1, CHLOROPLASTIC"/>
    <property type="match status" value="1"/>
</dbReference>
<dbReference type="EMBL" id="LCMO01000005">
    <property type="protein sequence ID" value="KKU39477.1"/>
    <property type="molecule type" value="Genomic_DNA"/>
</dbReference>
<evidence type="ECO:0000313" key="9">
    <source>
        <dbReference type="EMBL" id="KKU39477.1"/>
    </source>
</evidence>
<sequence length="404" mass="44197">MKTPTKLAVLFAVIYFVQGIAEPGGGIIALPLQFLLKENMGLDATQASYFLASFTWAWTIKPLYGFVSDSLPLFGYRRKSYLVLMNVMVALSFLTLAFAVSYSYSTLLLILSAVSLGLAFSDVLCDGLMVETGKTLNLTGKFQSIQWISISIASVIAGIGGGYMAQSVSPQHSFLFITFFPLLTIATAMLFAREEKKKVSLEHLKNIFGSAKQGFWSRPLWLAAIFIFCWNFSPSFGTPMLYFMTDELHFSKMFIGTLGSIGSVGSIIGAAVFLKIGKKYGLKQLLNITVLLGVISTIWYLWLVGEKTAIAFSILGGIVSMVTLLAILDLAARSCPKMAEGTFFALLMSVYNGGAMVSKVLGGFLLQYTGLQTLIIISAVFTAFCWLLVPFIKTNDEQQETTNQ</sequence>
<feature type="transmembrane region" description="Helical" evidence="7">
    <location>
        <begin position="79"/>
        <end position="100"/>
    </location>
</feature>
<evidence type="ECO:0000256" key="5">
    <source>
        <dbReference type="ARBA" id="ARBA00022989"/>
    </source>
</evidence>
<comment type="caution">
    <text evidence="9">The sequence shown here is derived from an EMBL/GenBank/DDBJ whole genome shotgun (WGS) entry which is preliminary data.</text>
</comment>
<feature type="transmembrane region" description="Helical" evidence="7">
    <location>
        <begin position="309"/>
        <end position="331"/>
    </location>
</feature>
<evidence type="ECO:0000259" key="8">
    <source>
        <dbReference type="PROSITE" id="PS50850"/>
    </source>
</evidence>
<protein>
    <submittedName>
        <fullName evidence="9">Major facilitator superfamily</fullName>
    </submittedName>
</protein>
<dbReference type="Gene3D" id="1.20.1250.20">
    <property type="entry name" value="MFS general substrate transporter like domains"/>
    <property type="match status" value="2"/>
</dbReference>
<feature type="transmembrane region" description="Helical" evidence="7">
    <location>
        <begin position="371"/>
        <end position="389"/>
    </location>
</feature>
<feature type="transmembrane region" description="Helical" evidence="7">
    <location>
        <begin position="145"/>
        <end position="165"/>
    </location>
</feature>
<feature type="transmembrane region" description="Helical" evidence="7">
    <location>
        <begin position="106"/>
        <end position="125"/>
    </location>
</feature>
<proteinExistence type="inferred from homology"/>
<reference evidence="9 10" key="1">
    <citation type="journal article" date="2015" name="Nature">
        <title>rRNA introns, odd ribosomes, and small enigmatic genomes across a large radiation of phyla.</title>
        <authorList>
            <person name="Brown C.T."/>
            <person name="Hug L.A."/>
            <person name="Thomas B.C."/>
            <person name="Sharon I."/>
            <person name="Castelle C.J."/>
            <person name="Singh A."/>
            <person name="Wilkins M.J."/>
            <person name="Williams K.H."/>
            <person name="Banfield J.F."/>
        </authorList>
    </citation>
    <scope>NUCLEOTIDE SEQUENCE [LARGE SCALE GENOMIC DNA]</scope>
</reference>